<dbReference type="SMART" id="SM00564">
    <property type="entry name" value="PQQ"/>
    <property type="match status" value="7"/>
</dbReference>
<dbReference type="SUPFAM" id="SSF50969">
    <property type="entry name" value="YVTN repeat-like/Quinoprotein amine dehydrogenase"/>
    <property type="match status" value="1"/>
</dbReference>
<dbReference type="SUPFAM" id="SSF50998">
    <property type="entry name" value="Quinoprotein alcohol dehydrogenase-like"/>
    <property type="match status" value="1"/>
</dbReference>
<dbReference type="PANTHER" id="PTHR34512:SF30">
    <property type="entry name" value="OUTER MEMBRANE PROTEIN ASSEMBLY FACTOR BAMB"/>
    <property type="match status" value="1"/>
</dbReference>
<gene>
    <name evidence="4" type="ORF">GBAR_LOCUS17049</name>
</gene>
<feature type="domain" description="Pyrrolo-quinoline quinone repeat" evidence="3">
    <location>
        <begin position="221"/>
        <end position="394"/>
    </location>
</feature>
<feature type="region of interest" description="Disordered" evidence="1">
    <location>
        <begin position="1"/>
        <end position="31"/>
    </location>
</feature>
<comment type="caution">
    <text evidence="4">The sequence shown here is derived from an EMBL/GenBank/DDBJ whole genome shotgun (WGS) entry which is preliminary data.</text>
</comment>
<dbReference type="InterPro" id="IPR002372">
    <property type="entry name" value="PQQ_rpt_dom"/>
</dbReference>
<evidence type="ECO:0000256" key="1">
    <source>
        <dbReference type="SAM" id="MobiDB-lite"/>
    </source>
</evidence>
<feature type="domain" description="Pyrrolo-quinoline quinone repeat" evidence="3">
    <location>
        <begin position="121"/>
        <end position="202"/>
    </location>
</feature>
<feature type="transmembrane region" description="Helical" evidence="2">
    <location>
        <begin position="48"/>
        <end position="65"/>
    </location>
</feature>
<evidence type="ECO:0000259" key="3">
    <source>
        <dbReference type="Pfam" id="PF13360"/>
    </source>
</evidence>
<evidence type="ECO:0000256" key="2">
    <source>
        <dbReference type="SAM" id="Phobius"/>
    </source>
</evidence>
<dbReference type="InterPro" id="IPR011047">
    <property type="entry name" value="Quinoprotein_ADH-like_sf"/>
</dbReference>
<name>A0AA35WXC3_GEOBA</name>
<sequence>MAGGPGTTNNSDNSNERESRFSVPQWARPGDGPSERIGWRTLLRRRRLLWAVVAVVVLVAVWNNYPFIPNLWTLLFSQPSGVASAESGPGQWAMRGGSPQGTNFSPFTFVPEGIVERAIEVDTGIRSSPVAADGVVYIGGQSRMLAIDADTGQQIWEQPVSGPAHGVPALADGSLFLGTLNKRVIALDARSGRRLWEYVGDSPFPGTVAVQDGIVYAGSRGGDVHAIDASSGDQLWKVGLKSAAVAPVAVHDGKMFAASSAGILFIRHSGTGDKRARIRTNSALVSPPTVADGRVYLLLDGSLLAFDSNIRELPGRYASELIWAQLWVWGFPLPSPAEHSGLLWRLQPGNDVGAFLHTPAVTGEALYLGTGAGEVVALDPENGDILWQLSLGEPIAAPVIAAGNVLLVAQENGAIRAIDRYSQEELWKVSLESPVAGPLGYAEGRVFAHTQDGKMYVIR</sequence>
<dbReference type="InterPro" id="IPR018391">
    <property type="entry name" value="PQQ_b-propeller_rpt"/>
</dbReference>
<keyword evidence="2" id="KW-0472">Membrane</keyword>
<dbReference type="PANTHER" id="PTHR34512">
    <property type="entry name" value="CELL SURFACE PROTEIN"/>
    <property type="match status" value="1"/>
</dbReference>
<dbReference type="InterPro" id="IPR015943">
    <property type="entry name" value="WD40/YVTN_repeat-like_dom_sf"/>
</dbReference>
<keyword evidence="5" id="KW-1185">Reference proteome</keyword>
<keyword evidence="2" id="KW-0812">Transmembrane</keyword>
<reference evidence="4" key="1">
    <citation type="submission" date="2023-03" db="EMBL/GenBank/DDBJ databases">
        <authorList>
            <person name="Steffen K."/>
            <person name="Cardenas P."/>
        </authorList>
    </citation>
    <scope>NUCLEOTIDE SEQUENCE</scope>
</reference>
<dbReference type="InterPro" id="IPR011044">
    <property type="entry name" value="Quino_amine_DH_bsu"/>
</dbReference>
<dbReference type="AlphaFoldDB" id="A0AA35WXC3"/>
<dbReference type="Proteomes" id="UP001174909">
    <property type="component" value="Unassembled WGS sequence"/>
</dbReference>
<protein>
    <submittedName>
        <fullName evidence="4">Outer membrane protein assembly factor BamB</fullName>
    </submittedName>
</protein>
<proteinExistence type="predicted"/>
<dbReference type="Gene3D" id="2.130.10.10">
    <property type="entry name" value="YVTN repeat-like/Quinoprotein amine dehydrogenase"/>
    <property type="match status" value="2"/>
</dbReference>
<dbReference type="Gene3D" id="2.140.10.10">
    <property type="entry name" value="Quinoprotein alcohol dehydrogenase-like superfamily"/>
    <property type="match status" value="1"/>
</dbReference>
<dbReference type="Pfam" id="PF13360">
    <property type="entry name" value="PQQ_2"/>
    <property type="match status" value="2"/>
</dbReference>
<evidence type="ECO:0000313" key="4">
    <source>
        <dbReference type="EMBL" id="CAI8030087.1"/>
    </source>
</evidence>
<keyword evidence="2" id="KW-1133">Transmembrane helix</keyword>
<organism evidence="4 5">
    <name type="scientific">Geodia barretti</name>
    <name type="common">Barrett's horny sponge</name>
    <dbReference type="NCBI Taxonomy" id="519541"/>
    <lineage>
        <taxon>Eukaryota</taxon>
        <taxon>Metazoa</taxon>
        <taxon>Porifera</taxon>
        <taxon>Demospongiae</taxon>
        <taxon>Heteroscleromorpha</taxon>
        <taxon>Tetractinellida</taxon>
        <taxon>Astrophorina</taxon>
        <taxon>Geodiidae</taxon>
        <taxon>Geodia</taxon>
    </lineage>
</organism>
<evidence type="ECO:0000313" key="5">
    <source>
        <dbReference type="Proteomes" id="UP001174909"/>
    </source>
</evidence>
<accession>A0AA35WXC3</accession>
<dbReference type="EMBL" id="CASHTH010002456">
    <property type="protein sequence ID" value="CAI8030087.1"/>
    <property type="molecule type" value="Genomic_DNA"/>
</dbReference>